<dbReference type="InterPro" id="IPR027417">
    <property type="entry name" value="P-loop_NTPase"/>
</dbReference>
<dbReference type="RefSeq" id="WP_067371076.1">
    <property type="nucleotide sequence ID" value="NZ_JBIUBN010000002.1"/>
</dbReference>
<dbReference type="InterPro" id="IPR011646">
    <property type="entry name" value="KAP_P-loop"/>
</dbReference>
<dbReference type="InterPro" id="IPR052754">
    <property type="entry name" value="NTPase_KAP_P-loop"/>
</dbReference>
<evidence type="ECO:0000313" key="5">
    <source>
        <dbReference type="Proteomes" id="UP000070620"/>
    </source>
</evidence>
<dbReference type="GO" id="GO:0000160">
    <property type="term" value="P:phosphorelay signal transduction system"/>
    <property type="evidence" value="ECO:0007669"/>
    <property type="project" value="InterPro"/>
</dbReference>
<protein>
    <recommendedName>
        <fullName evidence="3">Response regulatory domain-containing protein</fullName>
    </recommendedName>
</protein>
<comment type="caution">
    <text evidence="4">The sequence shown here is derived from an EMBL/GenBank/DDBJ whole genome shotgun (WGS) entry which is preliminary data.</text>
</comment>
<dbReference type="Gene3D" id="3.40.50.2300">
    <property type="match status" value="1"/>
</dbReference>
<feature type="compositionally biased region" description="Basic and acidic residues" evidence="2">
    <location>
        <begin position="564"/>
        <end position="576"/>
    </location>
</feature>
<dbReference type="OrthoDB" id="414967at2"/>
<dbReference type="EMBL" id="LRQV01000120">
    <property type="protein sequence ID" value="KXK59320.1"/>
    <property type="molecule type" value="Genomic_DNA"/>
</dbReference>
<dbReference type="InterPro" id="IPR001789">
    <property type="entry name" value="Sig_transdc_resp-reg_receiver"/>
</dbReference>
<feature type="region of interest" description="Disordered" evidence="2">
    <location>
        <begin position="564"/>
        <end position="583"/>
    </location>
</feature>
<dbReference type="Proteomes" id="UP000070620">
    <property type="component" value="Unassembled WGS sequence"/>
</dbReference>
<feature type="domain" description="Response regulatory" evidence="3">
    <location>
        <begin position="452"/>
        <end position="567"/>
    </location>
</feature>
<evidence type="ECO:0000313" key="4">
    <source>
        <dbReference type="EMBL" id="KXK59320.1"/>
    </source>
</evidence>
<dbReference type="AlphaFoldDB" id="A0A136PLH0"/>
<keyword evidence="5" id="KW-1185">Reference proteome</keyword>
<evidence type="ECO:0000256" key="2">
    <source>
        <dbReference type="SAM" id="MobiDB-lite"/>
    </source>
</evidence>
<sequence length="583" mass="63842">MSVVDERFTLLNDMPPEGPDADLLGTGPVAAGLADLVHSSRGNTPFVLAVDGAWGTGKSTLMGQLSVELARRPDVEVVWFNAWTASGVSALTGMLTLVLGRLDRNVVRRSFRRLNSGGLLTGTVRLGLSAVAGFFRVDRAIDELWDRMAVDARAREDARRLVQDAVTSWVDDQHGRPRRTIAVFVDDLDRCDEATTVEIFEVIKLYLDLPGIAFVLGCDLAVLSSMRVPGVEETAQVRHYLEKIVQVTYQIPPPEEAAVRATIRGYAERSGTTDLLTDATTALIGRQTGGNPRRVKRLINSFVTEYRIDPGWRDVGAEALMRAVLLQHLYPECYRAIRAGTGDTVGDLLDYRWIRESRWQRPGDVDLGCPGLAPFLERYGLSPDDPEVLARLDERVPDGWSTLADNADLAALLTDLGGPTDRLRLQQRLRRRPLRTAPAPEAAARVRLDGVRLLWIDDTPVNNEPVLDSLTARGAQIRTAGTGAQALDLLRHFAPNLLVSDVTRDGTEVGFDDLRAIRSAGYTGPALFHSGWVTPERRTLAEAAGANGITSSVDDLIDWVERHATARSRPGSERSGGDPPTWG</sequence>
<gene>
    <name evidence="4" type="ORF">AWW66_24935</name>
</gene>
<evidence type="ECO:0000256" key="1">
    <source>
        <dbReference type="PROSITE-ProRule" id="PRU00169"/>
    </source>
</evidence>
<dbReference type="PANTHER" id="PTHR22674:SF6">
    <property type="entry name" value="NTPASE KAP FAMILY P-LOOP DOMAIN-CONTAINING PROTEIN 1"/>
    <property type="match status" value="1"/>
</dbReference>
<organism evidence="4 5">
    <name type="scientific">Micromonospora rosaria</name>
    <dbReference type="NCBI Taxonomy" id="47874"/>
    <lineage>
        <taxon>Bacteria</taxon>
        <taxon>Bacillati</taxon>
        <taxon>Actinomycetota</taxon>
        <taxon>Actinomycetes</taxon>
        <taxon>Micromonosporales</taxon>
        <taxon>Micromonosporaceae</taxon>
        <taxon>Micromonospora</taxon>
    </lineage>
</organism>
<dbReference type="SUPFAM" id="SSF52540">
    <property type="entry name" value="P-loop containing nucleoside triphosphate hydrolases"/>
    <property type="match status" value="1"/>
</dbReference>
<keyword evidence="1" id="KW-0597">Phosphoprotein</keyword>
<name>A0A136PLH0_9ACTN</name>
<dbReference type="PANTHER" id="PTHR22674">
    <property type="entry name" value="NTPASE, KAP FAMILY P-LOOP DOMAIN-CONTAINING 1"/>
    <property type="match status" value="1"/>
</dbReference>
<accession>A0A136PLH0</accession>
<dbReference type="InterPro" id="IPR011006">
    <property type="entry name" value="CheY-like_superfamily"/>
</dbReference>
<dbReference type="PROSITE" id="PS50110">
    <property type="entry name" value="RESPONSE_REGULATORY"/>
    <property type="match status" value="1"/>
</dbReference>
<dbReference type="Pfam" id="PF07693">
    <property type="entry name" value="KAP_NTPase"/>
    <property type="match status" value="1"/>
</dbReference>
<dbReference type="CDD" id="cd00156">
    <property type="entry name" value="REC"/>
    <property type="match status" value="1"/>
</dbReference>
<dbReference type="SUPFAM" id="SSF52172">
    <property type="entry name" value="CheY-like"/>
    <property type="match status" value="1"/>
</dbReference>
<evidence type="ECO:0000259" key="3">
    <source>
        <dbReference type="PROSITE" id="PS50110"/>
    </source>
</evidence>
<reference evidence="4 5" key="1">
    <citation type="submission" date="2016-01" db="EMBL/GenBank/DDBJ databases">
        <title>Whole genome sequence and analysis of Micromonospora rosaria DSM 803, which can produce antibacterial substance rosamicin.</title>
        <authorList>
            <person name="Yang H."/>
            <person name="He X."/>
            <person name="Zhu D."/>
        </authorList>
    </citation>
    <scope>NUCLEOTIDE SEQUENCE [LARGE SCALE GENOMIC DNA]</scope>
    <source>
        <strain evidence="4 5">DSM 803</strain>
    </source>
</reference>
<proteinExistence type="predicted"/>
<feature type="modified residue" description="4-aspartylphosphate" evidence="1">
    <location>
        <position position="501"/>
    </location>
</feature>